<name>A0ABY5YG84_9DEIO</name>
<organism evidence="1 2">
    <name type="scientific">Deinococcus rubellus</name>
    <dbReference type="NCBI Taxonomy" id="1889240"/>
    <lineage>
        <taxon>Bacteria</taxon>
        <taxon>Thermotogati</taxon>
        <taxon>Deinococcota</taxon>
        <taxon>Deinococci</taxon>
        <taxon>Deinococcales</taxon>
        <taxon>Deinococcaceae</taxon>
        <taxon>Deinococcus</taxon>
    </lineage>
</organism>
<protein>
    <submittedName>
        <fullName evidence="1">Uncharacterized protein</fullName>
    </submittedName>
</protein>
<dbReference type="Proteomes" id="UP001060261">
    <property type="component" value="Chromosome"/>
</dbReference>
<gene>
    <name evidence="1" type="ORF">N0D28_11185</name>
</gene>
<keyword evidence="2" id="KW-1185">Reference proteome</keyword>
<evidence type="ECO:0000313" key="2">
    <source>
        <dbReference type="Proteomes" id="UP001060261"/>
    </source>
</evidence>
<sequence>MCSNTTDALKILGGEAGDYIIQKPGLKDLLAQVNVNLGKVEEAFSRLWPLRGEQRARHPTHLQRPA</sequence>
<dbReference type="EMBL" id="CP104213">
    <property type="protein sequence ID" value="UWX63309.1"/>
    <property type="molecule type" value="Genomic_DNA"/>
</dbReference>
<proteinExistence type="predicted"/>
<accession>A0ABY5YG84</accession>
<reference evidence="1" key="1">
    <citation type="submission" date="2022-09" db="EMBL/GenBank/DDBJ databases">
        <title>genome sequence of Deinococcus rubellus.</title>
        <authorList>
            <person name="Srinivasan S."/>
        </authorList>
    </citation>
    <scope>NUCLEOTIDE SEQUENCE</scope>
    <source>
        <strain evidence="1">Ant6</strain>
    </source>
</reference>
<evidence type="ECO:0000313" key="1">
    <source>
        <dbReference type="EMBL" id="UWX63309.1"/>
    </source>
</evidence>
<dbReference type="RefSeq" id="WP_260559599.1">
    <property type="nucleotide sequence ID" value="NZ_BAABEC010000144.1"/>
</dbReference>